<organism evidence="2 3">
    <name type="scientific">Plectus sambesii</name>
    <dbReference type="NCBI Taxonomy" id="2011161"/>
    <lineage>
        <taxon>Eukaryota</taxon>
        <taxon>Metazoa</taxon>
        <taxon>Ecdysozoa</taxon>
        <taxon>Nematoda</taxon>
        <taxon>Chromadorea</taxon>
        <taxon>Plectida</taxon>
        <taxon>Plectina</taxon>
        <taxon>Plectoidea</taxon>
        <taxon>Plectidae</taxon>
        <taxon>Plectus</taxon>
    </lineage>
</organism>
<dbReference type="AlphaFoldDB" id="A0A914XF52"/>
<proteinExistence type="predicted"/>
<dbReference type="GO" id="GO:0003924">
    <property type="term" value="F:GTPase activity"/>
    <property type="evidence" value="ECO:0007669"/>
    <property type="project" value="TreeGrafter"/>
</dbReference>
<dbReference type="InterPro" id="IPR035647">
    <property type="entry name" value="EFG_III/V"/>
</dbReference>
<dbReference type="SMART" id="SM00838">
    <property type="entry name" value="EFG_C"/>
    <property type="match status" value="1"/>
</dbReference>
<sequence length="432" mass="48351">MKLIFTIVTFLEARKGAFRSLDSNVITGFQLRCSQGPLCEEPMRGVGFVVDEWTTDQSTDATVPDTDSHGPSFGQIIACIKEGCKLAFQAQPQRLLVAMYSCVIRANSDILGKVYAVLAKRKGRVVLEDMKEGTNVFQVTAVLPVIESFGFCAEIRTKTSGLASPQLVFSHWEVVDVDPFWVPTTEEEVMHFGEKADSENQARRYMNATAVADTECEERRPTYSADSVSTCSVSVVLDGRPENEDVDPLLILRNLLGGERRYNEKLRLALHFLHRQQLAGFASEVRLIVDALEPICAASSALLGKLEYLLDRKLRLVRGGARDGVYCSEIAALFGHSLWAQYDRYHAAYSTTIRNVVRVKRRTDSAFVQVLHEIESACGTTFEYLLLLPVSLELAQFVVLPKTARGRLIGQRDWTVFRPSRRRDCPDRAFIG</sequence>
<dbReference type="GO" id="GO:0043022">
    <property type="term" value="F:ribosome binding"/>
    <property type="evidence" value="ECO:0007669"/>
    <property type="project" value="TreeGrafter"/>
</dbReference>
<evidence type="ECO:0000259" key="1">
    <source>
        <dbReference type="SMART" id="SM00838"/>
    </source>
</evidence>
<evidence type="ECO:0000313" key="2">
    <source>
        <dbReference type="Proteomes" id="UP000887566"/>
    </source>
</evidence>
<protein>
    <submittedName>
        <fullName evidence="3">Elongation factor EFG domain-containing protein</fullName>
    </submittedName>
</protein>
<accession>A0A914XF52</accession>
<dbReference type="FunFam" id="3.30.70.240:FF:000006">
    <property type="entry name" value="Elongation factor like GTPase 1"/>
    <property type="match status" value="1"/>
</dbReference>
<dbReference type="Proteomes" id="UP000887566">
    <property type="component" value="Unplaced"/>
</dbReference>
<dbReference type="WBParaSite" id="PSAMB.scaffold798size41182.g8838.t1">
    <property type="protein sequence ID" value="PSAMB.scaffold798size41182.g8838.t1"/>
    <property type="gene ID" value="PSAMB.scaffold798size41182.g8838"/>
</dbReference>
<dbReference type="GO" id="GO:0005829">
    <property type="term" value="C:cytosol"/>
    <property type="evidence" value="ECO:0007669"/>
    <property type="project" value="TreeGrafter"/>
</dbReference>
<dbReference type="GO" id="GO:0042256">
    <property type="term" value="P:cytosolic ribosome assembly"/>
    <property type="evidence" value="ECO:0007669"/>
    <property type="project" value="TreeGrafter"/>
</dbReference>
<dbReference type="InterPro" id="IPR000640">
    <property type="entry name" value="EFG_V-like"/>
</dbReference>
<dbReference type="SUPFAM" id="SSF54211">
    <property type="entry name" value="Ribosomal protein S5 domain 2-like"/>
    <property type="match status" value="1"/>
</dbReference>
<dbReference type="SUPFAM" id="SSF54980">
    <property type="entry name" value="EF-G C-terminal domain-like"/>
    <property type="match status" value="1"/>
</dbReference>
<dbReference type="CDD" id="cd04096">
    <property type="entry name" value="eEF2_snRNP_like_C"/>
    <property type="match status" value="1"/>
</dbReference>
<keyword evidence="2" id="KW-1185">Reference proteome</keyword>
<dbReference type="GO" id="GO:1990904">
    <property type="term" value="C:ribonucleoprotein complex"/>
    <property type="evidence" value="ECO:0007669"/>
    <property type="project" value="TreeGrafter"/>
</dbReference>
<dbReference type="Pfam" id="PF00679">
    <property type="entry name" value="EFG_C"/>
    <property type="match status" value="1"/>
</dbReference>
<name>A0A914XF52_9BILA</name>
<evidence type="ECO:0000313" key="3">
    <source>
        <dbReference type="WBParaSite" id="PSAMB.scaffold798size41182.g8838.t1"/>
    </source>
</evidence>
<feature type="domain" description="Elongation factor EFG" evidence="1">
    <location>
        <begin position="94"/>
        <end position="183"/>
    </location>
</feature>
<reference evidence="3" key="1">
    <citation type="submission" date="2022-11" db="UniProtKB">
        <authorList>
            <consortium name="WormBaseParasite"/>
        </authorList>
    </citation>
    <scope>IDENTIFICATION</scope>
</reference>
<dbReference type="PANTHER" id="PTHR42908:SF3">
    <property type="entry name" value="ELONGATION FACTOR-LIKE GTPASE 1"/>
    <property type="match status" value="1"/>
</dbReference>
<dbReference type="Gene3D" id="3.30.230.10">
    <property type="match status" value="1"/>
</dbReference>
<dbReference type="InterPro" id="IPR014721">
    <property type="entry name" value="Ribsml_uS5_D2-typ_fold_subgr"/>
</dbReference>
<dbReference type="PANTHER" id="PTHR42908">
    <property type="entry name" value="TRANSLATION ELONGATION FACTOR-RELATED"/>
    <property type="match status" value="1"/>
</dbReference>
<dbReference type="Gene3D" id="3.30.70.240">
    <property type="match status" value="1"/>
</dbReference>
<dbReference type="InterPro" id="IPR020568">
    <property type="entry name" value="Ribosomal_Su5_D2-typ_SF"/>
</dbReference>